<evidence type="ECO:0000256" key="1">
    <source>
        <dbReference type="SAM" id="Coils"/>
    </source>
</evidence>
<reference evidence="3" key="2">
    <citation type="journal article" date="2007" name="Science">
        <title>Draft genome sequence of the sexually transmitted pathogen Trichomonas vaginalis.</title>
        <authorList>
            <person name="Carlton J.M."/>
            <person name="Hirt R.P."/>
            <person name="Silva J.C."/>
            <person name="Delcher A.L."/>
            <person name="Schatz M."/>
            <person name="Zhao Q."/>
            <person name="Wortman J.R."/>
            <person name="Bidwell S.L."/>
            <person name="Alsmark U.C.M."/>
            <person name="Besteiro S."/>
            <person name="Sicheritz-Ponten T."/>
            <person name="Noel C.J."/>
            <person name="Dacks J.B."/>
            <person name="Foster P.G."/>
            <person name="Simillion C."/>
            <person name="Van de Peer Y."/>
            <person name="Miranda-Saavedra D."/>
            <person name="Barton G.J."/>
            <person name="Westrop G.D."/>
            <person name="Mueller S."/>
            <person name="Dessi D."/>
            <person name="Fiori P.L."/>
            <person name="Ren Q."/>
            <person name="Paulsen I."/>
            <person name="Zhang H."/>
            <person name="Bastida-Corcuera F.D."/>
            <person name="Simoes-Barbosa A."/>
            <person name="Brown M.T."/>
            <person name="Hayes R.D."/>
            <person name="Mukherjee M."/>
            <person name="Okumura C.Y."/>
            <person name="Schneider R."/>
            <person name="Smith A.J."/>
            <person name="Vanacova S."/>
            <person name="Villalvazo M."/>
            <person name="Haas B.J."/>
            <person name="Pertea M."/>
            <person name="Feldblyum T.V."/>
            <person name="Utterback T.R."/>
            <person name="Shu C.L."/>
            <person name="Osoegawa K."/>
            <person name="de Jong P.J."/>
            <person name="Hrdy I."/>
            <person name="Horvathova L."/>
            <person name="Zubacova Z."/>
            <person name="Dolezal P."/>
            <person name="Malik S.B."/>
            <person name="Logsdon J.M. Jr."/>
            <person name="Henze K."/>
            <person name="Gupta A."/>
            <person name="Wang C.C."/>
            <person name="Dunne R.L."/>
            <person name="Upcroft J.A."/>
            <person name="Upcroft P."/>
            <person name="White O."/>
            <person name="Salzberg S.L."/>
            <person name="Tang P."/>
            <person name="Chiu C.-H."/>
            <person name="Lee Y.-S."/>
            <person name="Embley T.M."/>
            <person name="Coombs G.H."/>
            <person name="Mottram J.C."/>
            <person name="Tachezy J."/>
            <person name="Fraser-Liggett C.M."/>
            <person name="Johnson P.J."/>
        </authorList>
    </citation>
    <scope>NUCLEOTIDE SEQUENCE [LARGE SCALE GENOMIC DNA]</scope>
    <source>
        <strain evidence="3">G3</strain>
    </source>
</reference>
<dbReference type="EMBL" id="DS113454">
    <property type="protein sequence ID" value="EAY05211.1"/>
    <property type="molecule type" value="Genomic_DNA"/>
</dbReference>
<protein>
    <submittedName>
        <fullName evidence="3">Uncharacterized protein</fullName>
    </submittedName>
</protein>
<evidence type="ECO:0000313" key="3">
    <source>
        <dbReference type="EMBL" id="EAY05211.1"/>
    </source>
</evidence>
<accession>A2EQ36</accession>
<feature type="coiled-coil region" evidence="1">
    <location>
        <begin position="131"/>
        <end position="218"/>
    </location>
</feature>
<dbReference type="VEuPathDB" id="TrichDB:TVAGG3_0072690"/>
<keyword evidence="1" id="KW-0175">Coiled coil</keyword>
<evidence type="ECO:0000313" key="4">
    <source>
        <dbReference type="Proteomes" id="UP000001542"/>
    </source>
</evidence>
<dbReference type="SMR" id="A2EQ36"/>
<keyword evidence="4" id="KW-1185">Reference proteome</keyword>
<evidence type="ECO:0000256" key="2">
    <source>
        <dbReference type="SAM" id="MobiDB-lite"/>
    </source>
</evidence>
<dbReference type="InParanoid" id="A2EQ36"/>
<dbReference type="AlphaFoldDB" id="A2EQ36"/>
<name>A2EQ36_TRIV3</name>
<proteinExistence type="predicted"/>
<reference evidence="3" key="1">
    <citation type="submission" date="2006-10" db="EMBL/GenBank/DDBJ databases">
        <authorList>
            <person name="Amadeo P."/>
            <person name="Zhao Q."/>
            <person name="Wortman J."/>
            <person name="Fraser-Liggett C."/>
            <person name="Carlton J."/>
        </authorList>
    </citation>
    <scope>NUCLEOTIDE SEQUENCE</scope>
    <source>
        <strain evidence="3">G3</strain>
    </source>
</reference>
<organism evidence="3 4">
    <name type="scientific">Trichomonas vaginalis (strain ATCC PRA-98 / G3)</name>
    <dbReference type="NCBI Taxonomy" id="412133"/>
    <lineage>
        <taxon>Eukaryota</taxon>
        <taxon>Metamonada</taxon>
        <taxon>Parabasalia</taxon>
        <taxon>Trichomonadida</taxon>
        <taxon>Trichomonadidae</taxon>
        <taxon>Trichomonas</taxon>
    </lineage>
</organism>
<gene>
    <name evidence="3" type="ORF">TVAG_473900</name>
</gene>
<dbReference type="RefSeq" id="XP_001317434.1">
    <property type="nucleotide sequence ID" value="XM_001317399.1"/>
</dbReference>
<dbReference type="Proteomes" id="UP000001542">
    <property type="component" value="Unassembled WGS sequence"/>
</dbReference>
<dbReference type="VEuPathDB" id="TrichDB:TVAG_473900"/>
<sequence>MNTSRPEPTPRGVKIQRKSPPQTPRRIEKRPGGKPKKALSDEDKETINSLRREQERLTEELEEERQQSEKMKNLYTGDLNYYTGIQKQAFTKIKSMLSKANQSDPHIVEVIRLIDLYNQQETGFIPDTPRVAQLADEAREAEMATDKHKRENRNLKQAYKTLCQELHDLNDKIAEAETRLETITAKRKETHTTLHNFIEKCKQREAAWKEKVASLEAKIEAQGE</sequence>
<dbReference type="KEGG" id="tva:4763064"/>
<feature type="region of interest" description="Disordered" evidence="2">
    <location>
        <begin position="1"/>
        <end position="56"/>
    </location>
</feature>